<protein>
    <submittedName>
        <fullName evidence="2">Uncharacterized protein</fullName>
    </submittedName>
</protein>
<evidence type="ECO:0000313" key="1">
    <source>
        <dbReference type="EMBL" id="THU77091.1"/>
    </source>
</evidence>
<proteinExistence type="predicted"/>
<sequence length="229" mass="26171">MVHFWTFINKTVARNRKSTFICMNSASNHEETEAYHQDWILWSHALVLIDGTPPSGDLNTSFMNNFDLEGYVAAADRDTVTGTYSGTLRDILVTIEFKASGSSMFLWWIYARSLELSRQYQYLYYPDVTFYQDELEAGIETVLTVDGAPTSWYLIEHMHPYVVFKNFLVPYAVPNAAKISNATPRIKNDLPCIEMISPVLKDLPHIKTISNMIAYHRQTIGIVSALQIE</sequence>
<evidence type="ECO:0000313" key="3">
    <source>
        <dbReference type="Proteomes" id="UP000297245"/>
    </source>
</evidence>
<name>A0A4V4HBI9_DENBC</name>
<dbReference type="Proteomes" id="UP000297245">
    <property type="component" value="Unassembled WGS sequence"/>
</dbReference>
<gene>
    <name evidence="2" type="ORF">K435DRAFT_810656</name>
    <name evidence="1" type="ORF">K435DRAFT_812768</name>
</gene>
<dbReference type="EMBL" id="ML180016">
    <property type="protein sequence ID" value="THU79525.1"/>
    <property type="molecule type" value="Genomic_DNA"/>
</dbReference>
<keyword evidence="3" id="KW-1185">Reference proteome</keyword>
<dbReference type="EMBL" id="ML180563">
    <property type="protein sequence ID" value="THU77091.1"/>
    <property type="molecule type" value="Genomic_DNA"/>
</dbReference>
<accession>A0A4V4HBI9</accession>
<reference evidence="2 3" key="1">
    <citation type="journal article" date="2019" name="Nat. Ecol. Evol.">
        <title>Megaphylogeny resolves global patterns of mushroom evolution.</title>
        <authorList>
            <person name="Varga T."/>
            <person name="Krizsan K."/>
            <person name="Foldi C."/>
            <person name="Dima B."/>
            <person name="Sanchez-Garcia M."/>
            <person name="Sanchez-Ramirez S."/>
            <person name="Szollosi G.J."/>
            <person name="Szarkandi J.G."/>
            <person name="Papp V."/>
            <person name="Albert L."/>
            <person name="Andreopoulos W."/>
            <person name="Angelini C."/>
            <person name="Antonin V."/>
            <person name="Barry K.W."/>
            <person name="Bougher N.L."/>
            <person name="Buchanan P."/>
            <person name="Buyck B."/>
            <person name="Bense V."/>
            <person name="Catcheside P."/>
            <person name="Chovatia M."/>
            <person name="Cooper J."/>
            <person name="Damon W."/>
            <person name="Desjardin D."/>
            <person name="Finy P."/>
            <person name="Geml J."/>
            <person name="Haridas S."/>
            <person name="Hughes K."/>
            <person name="Justo A."/>
            <person name="Karasinski D."/>
            <person name="Kautmanova I."/>
            <person name="Kiss B."/>
            <person name="Kocsube S."/>
            <person name="Kotiranta H."/>
            <person name="LaButti K.M."/>
            <person name="Lechner B.E."/>
            <person name="Liimatainen K."/>
            <person name="Lipzen A."/>
            <person name="Lukacs Z."/>
            <person name="Mihaltcheva S."/>
            <person name="Morgado L.N."/>
            <person name="Niskanen T."/>
            <person name="Noordeloos M.E."/>
            <person name="Ohm R.A."/>
            <person name="Ortiz-Santana B."/>
            <person name="Ovrebo C."/>
            <person name="Racz N."/>
            <person name="Riley R."/>
            <person name="Savchenko A."/>
            <person name="Shiryaev A."/>
            <person name="Soop K."/>
            <person name="Spirin V."/>
            <person name="Szebenyi C."/>
            <person name="Tomsovsky M."/>
            <person name="Tulloss R.E."/>
            <person name="Uehling J."/>
            <person name="Grigoriev I.V."/>
            <person name="Vagvolgyi C."/>
            <person name="Papp T."/>
            <person name="Martin F.M."/>
            <person name="Miettinen O."/>
            <person name="Hibbett D.S."/>
            <person name="Nagy L.G."/>
        </authorList>
    </citation>
    <scope>NUCLEOTIDE SEQUENCE [LARGE SCALE GENOMIC DNA]</scope>
    <source>
        <strain evidence="2 3">CBS 962.96</strain>
    </source>
</reference>
<dbReference type="AlphaFoldDB" id="A0A4V4HBI9"/>
<organism evidence="2 3">
    <name type="scientific">Dendrothele bispora (strain CBS 962.96)</name>
    <dbReference type="NCBI Taxonomy" id="1314807"/>
    <lineage>
        <taxon>Eukaryota</taxon>
        <taxon>Fungi</taxon>
        <taxon>Dikarya</taxon>
        <taxon>Basidiomycota</taxon>
        <taxon>Agaricomycotina</taxon>
        <taxon>Agaricomycetes</taxon>
        <taxon>Agaricomycetidae</taxon>
        <taxon>Agaricales</taxon>
        <taxon>Agaricales incertae sedis</taxon>
        <taxon>Dendrothele</taxon>
    </lineage>
</organism>
<evidence type="ECO:0000313" key="2">
    <source>
        <dbReference type="EMBL" id="THU79525.1"/>
    </source>
</evidence>